<evidence type="ECO:0000259" key="7">
    <source>
        <dbReference type="Pfam" id="PF01494"/>
    </source>
</evidence>
<dbReference type="InterPro" id="IPR002110">
    <property type="entry name" value="Ankyrin_rpt"/>
</dbReference>
<dbReference type="Pfam" id="PF13450">
    <property type="entry name" value="NAD_binding_8"/>
    <property type="match status" value="1"/>
</dbReference>
<evidence type="ECO:0000256" key="1">
    <source>
        <dbReference type="ARBA" id="ARBA00007992"/>
    </source>
</evidence>
<dbReference type="PROSITE" id="PS50088">
    <property type="entry name" value="ANK_REPEAT"/>
    <property type="match status" value="1"/>
</dbReference>
<proteinExistence type="inferred from homology"/>
<evidence type="ECO:0000256" key="6">
    <source>
        <dbReference type="PROSITE-ProRule" id="PRU00023"/>
    </source>
</evidence>
<dbReference type="EMBL" id="NCSJ02000231">
    <property type="protein sequence ID" value="RFU26959.1"/>
    <property type="molecule type" value="Genomic_DNA"/>
</dbReference>
<feature type="non-terminal residue" evidence="8">
    <location>
        <position position="1"/>
    </location>
</feature>
<evidence type="ECO:0000256" key="4">
    <source>
        <dbReference type="ARBA" id="ARBA00023002"/>
    </source>
</evidence>
<dbReference type="Pfam" id="PF12796">
    <property type="entry name" value="Ank_2"/>
    <property type="match status" value="1"/>
</dbReference>
<dbReference type="GO" id="GO:0004497">
    <property type="term" value="F:monooxygenase activity"/>
    <property type="evidence" value="ECO:0007669"/>
    <property type="project" value="UniProtKB-KW"/>
</dbReference>
<dbReference type="SUPFAM" id="SSF48403">
    <property type="entry name" value="Ankyrin repeat"/>
    <property type="match status" value="1"/>
</dbReference>
<dbReference type="InterPro" id="IPR002938">
    <property type="entry name" value="FAD-bd"/>
</dbReference>
<feature type="repeat" description="ANK" evidence="6">
    <location>
        <begin position="589"/>
        <end position="621"/>
    </location>
</feature>
<dbReference type="Gene3D" id="3.50.50.60">
    <property type="entry name" value="FAD/NAD(P)-binding domain"/>
    <property type="match status" value="3"/>
</dbReference>
<name>A0A3E2H0Q8_SCYLI</name>
<dbReference type="PANTHER" id="PTHR13789:SF147">
    <property type="entry name" value="PUTATIVE (AFU_ORTHOLOGUE AFUA_2G01950)-RELATED"/>
    <property type="match status" value="1"/>
</dbReference>
<gene>
    <name evidence="8" type="ORF">B7463_g9381</name>
</gene>
<sequence length="928" mass="105425">MSRPQLHVAIVGAGLRGLAAAIAIALGGHRVTILEQAPKLGENCMPYVEDTYGAPYLHMHRADFHKVLVEEAKRLGVAILLASTVKSVDFEKPSTHLADGTEFRADLIIGADGLKSACREALLRRADPPKLMGDLAYRIIVKAEDMLKHPDLVELVDNPAINVWMGPDSHVVCYLPKGGGLYNIVLIRPNNLPDEEMKTWSHPSGKFTLLGDACHATLPYLASGAAMAVEDSAALGSLLSRVSRRSQIPDVLVIYEALRKARSTRIVKVSSHSQTVFHMHDGARQKERDRLLIEFNEKPFPGYPNKWRDPDFQKWLWGYDVEGEVEKAWETYENGMFPLTVGKFESHFIVSLTAQVVECAVKLHNFWESIKDGPQEITDLIDEIETLSEVFARWAGHSPVSSPPIVDRSVLRCLTRCQKEMDSLSCIADKYHHESLERAKSMLMLAQQLQFNTTLQEISSNLVASRVITEPQTMPVYPNGLQLEPSQQCREVYSTTIDRTRSTSDRLIIRNRKELKRFRLWASAPSWFMRRMWEIQATQTYSGWTLNLRSHNVIPSRSPIFEYSRSGNLLGLEELLRNRSASLFDCDEWGRTALHVAAGTGQLEICRFLLENGTEHNARDYFGRTPLAYLNVFATDWIYMSDTTHMQDLYRMLFPEFEPVFQDINTTSPYTSGFSGPPEALNIMQQQLYPSYKDWSLQDRFKWSMNLDTWWVAGTTAAILKTAMGGGAIEPSAYHLYNQHNETLLFIIVRCLAVEHSAKRVDNVAGWGALLADAVRAEADLCKISTRFTTSVGHPGDTPLFEFIFYYTRNYTEIKRHGYDFTLPVRLWATELKYCGVDLVSYGRRELSLLKGGFSENIFYVYVGLDRGSRGVQEGRGDYLPWRIINFKFGPSPSDWKVWTTNPVDEFAGEFWNLIERPEERMPGSWIE</sequence>
<dbReference type="SUPFAM" id="SSF51905">
    <property type="entry name" value="FAD/NAD(P)-binding domain"/>
    <property type="match status" value="1"/>
</dbReference>
<evidence type="ECO:0000256" key="3">
    <source>
        <dbReference type="ARBA" id="ARBA00022827"/>
    </source>
</evidence>
<accession>A0A3E2H0Q8</accession>
<dbReference type="SMART" id="SM00248">
    <property type="entry name" value="ANK"/>
    <property type="match status" value="2"/>
</dbReference>
<dbReference type="InterPro" id="IPR036770">
    <property type="entry name" value="Ankyrin_rpt-contain_sf"/>
</dbReference>
<comment type="caution">
    <text evidence="8">The sequence shown here is derived from an EMBL/GenBank/DDBJ whole genome shotgun (WGS) entry which is preliminary data.</text>
</comment>
<dbReference type="STRING" id="5539.A0A3E2H0Q8"/>
<feature type="domain" description="FAD-binding" evidence="7">
    <location>
        <begin position="203"/>
        <end position="268"/>
    </location>
</feature>
<evidence type="ECO:0000313" key="9">
    <source>
        <dbReference type="Proteomes" id="UP000258309"/>
    </source>
</evidence>
<dbReference type="InterPro" id="IPR050493">
    <property type="entry name" value="FAD-dep_Monooxygenase_BioMet"/>
</dbReference>
<dbReference type="PANTHER" id="PTHR13789">
    <property type="entry name" value="MONOOXYGENASE"/>
    <property type="match status" value="1"/>
</dbReference>
<dbReference type="OrthoDB" id="539213at2759"/>
<evidence type="ECO:0000256" key="2">
    <source>
        <dbReference type="ARBA" id="ARBA00022630"/>
    </source>
</evidence>
<protein>
    <recommendedName>
        <fullName evidence="7">FAD-binding domain-containing protein</fullName>
    </recommendedName>
</protein>
<dbReference type="PROSITE" id="PS50297">
    <property type="entry name" value="ANK_REP_REGION"/>
    <property type="match status" value="1"/>
</dbReference>
<feature type="non-terminal residue" evidence="8">
    <location>
        <position position="928"/>
    </location>
</feature>
<keyword evidence="2" id="KW-0285">Flavoprotein</keyword>
<dbReference type="SUPFAM" id="SSF54373">
    <property type="entry name" value="FAD-linked reductases, C-terminal domain"/>
    <property type="match status" value="1"/>
</dbReference>
<reference evidence="8 9" key="1">
    <citation type="submission" date="2018-05" db="EMBL/GenBank/DDBJ databases">
        <title>Draft genome sequence of Scytalidium lignicola DSM 105466, a ubiquitous saprotrophic fungus.</title>
        <authorList>
            <person name="Buettner E."/>
            <person name="Gebauer A.M."/>
            <person name="Hofrichter M."/>
            <person name="Liers C."/>
            <person name="Kellner H."/>
        </authorList>
    </citation>
    <scope>NUCLEOTIDE SEQUENCE [LARGE SCALE GENOMIC DNA]</scope>
    <source>
        <strain evidence="8 9">DSM 105466</strain>
    </source>
</reference>
<dbReference type="Proteomes" id="UP000258309">
    <property type="component" value="Unassembled WGS sequence"/>
</dbReference>
<dbReference type="Pfam" id="PF01494">
    <property type="entry name" value="FAD_binding_3"/>
    <property type="match status" value="1"/>
</dbReference>
<keyword evidence="4" id="KW-0560">Oxidoreductase</keyword>
<dbReference type="GO" id="GO:0071949">
    <property type="term" value="F:FAD binding"/>
    <property type="evidence" value="ECO:0007669"/>
    <property type="project" value="InterPro"/>
</dbReference>
<keyword evidence="9" id="KW-1185">Reference proteome</keyword>
<dbReference type="OMA" id="WYIWLSE"/>
<dbReference type="AlphaFoldDB" id="A0A3E2H0Q8"/>
<keyword evidence="3" id="KW-0274">FAD</keyword>
<evidence type="ECO:0000256" key="5">
    <source>
        <dbReference type="ARBA" id="ARBA00023033"/>
    </source>
</evidence>
<dbReference type="Gene3D" id="1.25.40.20">
    <property type="entry name" value="Ankyrin repeat-containing domain"/>
    <property type="match status" value="1"/>
</dbReference>
<dbReference type="InterPro" id="IPR036188">
    <property type="entry name" value="FAD/NAD-bd_sf"/>
</dbReference>
<comment type="similarity">
    <text evidence="1">Belongs to the paxM FAD-dependent monooxygenase family.</text>
</comment>
<keyword evidence="6" id="KW-0040">ANK repeat</keyword>
<keyword evidence="5" id="KW-0503">Monooxygenase</keyword>
<evidence type="ECO:0000313" key="8">
    <source>
        <dbReference type="EMBL" id="RFU26959.1"/>
    </source>
</evidence>
<organism evidence="8 9">
    <name type="scientific">Scytalidium lignicola</name>
    <name type="common">Hyphomycete</name>
    <dbReference type="NCBI Taxonomy" id="5539"/>
    <lineage>
        <taxon>Eukaryota</taxon>
        <taxon>Fungi</taxon>
        <taxon>Dikarya</taxon>
        <taxon>Ascomycota</taxon>
        <taxon>Pezizomycotina</taxon>
        <taxon>Leotiomycetes</taxon>
        <taxon>Leotiomycetes incertae sedis</taxon>
        <taxon>Scytalidium</taxon>
    </lineage>
</organism>